<dbReference type="SUPFAM" id="SSF54236">
    <property type="entry name" value="Ubiquitin-like"/>
    <property type="match status" value="2"/>
</dbReference>
<evidence type="ECO:0000259" key="2">
    <source>
        <dbReference type="Pfam" id="PF11470"/>
    </source>
</evidence>
<dbReference type="EMBL" id="JANBOJ010000185">
    <property type="protein sequence ID" value="KAJ1721260.1"/>
    <property type="molecule type" value="Genomic_DNA"/>
</dbReference>
<feature type="compositionally biased region" description="Basic and acidic residues" evidence="1">
    <location>
        <begin position="510"/>
        <end position="531"/>
    </location>
</feature>
<dbReference type="Proteomes" id="UP001149813">
    <property type="component" value="Unassembled WGS sequence"/>
</dbReference>
<sequence>MSSSVTIIYGTERTVSIKTTPTTTLQAVVNSACEKIPGSLNPENQTLVYNGKVMDLSLTIRFANLPQNARLKLASRSNAALVASSSAANRNRNAASNSPKPQPQKKQAVDGPVKVALQVVGSGRVIGDYAPSATLWNVLTATEARSGGVLNLTSKFRVPESGSLSPVERGLNYLSGMIGRGPVSGNNSETEDTRSGASTPKQIYQQPVLVVLNKEFAVTDEMQATSLKSLGFAGGSSVMIRLSFRDSATGPLPSASPNVLQTKSVEPTVAVPAEKPLNSVALGISTPATNEIKEQKPEPVTKPIPEQSTPNAGSEGDRELLATRQVHVYDRPSESATGSAASHIVLPDSFYDNDDSGSDLKLLISIQRSRQAESERGFRSRIKQEQEEEQKHQQLKEKFAKTAIRFRFPDMVQVQATFMSTDKVEELFRFVREVMAVPQAMQTLFIQPPVQDLGSMPGVTLFDAKLTPAAVVHVRLQQGMSANVATSDLLKQHVWSAVESLEVPVSAGDIPEHESKENEKERERSKEDERATPASASASPSASSLASNSASGSTRANADGPRMPKWFLAGQRRA</sequence>
<evidence type="ECO:0000313" key="4">
    <source>
        <dbReference type="Proteomes" id="UP001149813"/>
    </source>
</evidence>
<feature type="region of interest" description="Disordered" evidence="1">
    <location>
        <begin position="288"/>
        <end position="318"/>
    </location>
</feature>
<organism evidence="3 4">
    <name type="scientific">Coemansia erecta</name>
    <dbReference type="NCBI Taxonomy" id="147472"/>
    <lineage>
        <taxon>Eukaryota</taxon>
        <taxon>Fungi</taxon>
        <taxon>Fungi incertae sedis</taxon>
        <taxon>Zoopagomycota</taxon>
        <taxon>Kickxellomycotina</taxon>
        <taxon>Kickxellomycetes</taxon>
        <taxon>Kickxellales</taxon>
        <taxon>Kickxellaceae</taxon>
        <taxon>Coemansia</taxon>
    </lineage>
</organism>
<dbReference type="GO" id="GO:0012506">
    <property type="term" value="C:vesicle membrane"/>
    <property type="evidence" value="ECO:0007669"/>
    <property type="project" value="TreeGrafter"/>
</dbReference>
<reference evidence="3" key="1">
    <citation type="submission" date="2022-07" db="EMBL/GenBank/DDBJ databases">
        <title>Phylogenomic reconstructions and comparative analyses of Kickxellomycotina fungi.</title>
        <authorList>
            <person name="Reynolds N.K."/>
            <person name="Stajich J.E."/>
            <person name="Barry K."/>
            <person name="Grigoriev I.V."/>
            <person name="Crous P."/>
            <person name="Smith M.E."/>
        </authorList>
    </citation>
    <scope>NUCLEOTIDE SEQUENCE</scope>
    <source>
        <strain evidence="3">NBRC 32514</strain>
    </source>
</reference>
<dbReference type="OrthoDB" id="440781at2759"/>
<feature type="region of interest" description="Disordered" evidence="1">
    <location>
        <begin position="505"/>
        <end position="574"/>
    </location>
</feature>
<dbReference type="PANTHER" id="PTHR46467">
    <property type="entry name" value="TETHER CONTAINING UBX DOMAIN FOR GLUT4"/>
    <property type="match status" value="1"/>
</dbReference>
<feature type="region of interest" description="Disordered" evidence="1">
    <location>
        <begin position="84"/>
        <end position="110"/>
    </location>
</feature>
<keyword evidence="4" id="KW-1185">Reference proteome</keyword>
<feature type="compositionally biased region" description="Low complexity" evidence="1">
    <location>
        <begin position="84"/>
        <end position="98"/>
    </location>
</feature>
<dbReference type="PANTHER" id="PTHR46467:SF1">
    <property type="entry name" value="TETHER CONTAINING UBX DOMAIN FOR GLUT4"/>
    <property type="match status" value="1"/>
</dbReference>
<dbReference type="CDD" id="cd16105">
    <property type="entry name" value="Ubl_ASPSCR1_like"/>
    <property type="match status" value="1"/>
</dbReference>
<proteinExistence type="predicted"/>
<comment type="caution">
    <text evidence="3">The sequence shown here is derived from an EMBL/GenBank/DDBJ whole genome shotgun (WGS) entry which is preliminary data.</text>
</comment>
<dbReference type="Gene3D" id="3.10.20.90">
    <property type="entry name" value="Phosphatidylinositol 3-kinase Catalytic Subunit, Chain A, domain 1"/>
    <property type="match status" value="2"/>
</dbReference>
<dbReference type="GO" id="GO:0006886">
    <property type="term" value="P:intracellular protein transport"/>
    <property type="evidence" value="ECO:0007669"/>
    <property type="project" value="TreeGrafter"/>
</dbReference>
<gene>
    <name evidence="3" type="ORF">LPJ53_004197</name>
</gene>
<dbReference type="GO" id="GO:0005737">
    <property type="term" value="C:cytoplasm"/>
    <property type="evidence" value="ECO:0007669"/>
    <property type="project" value="TreeGrafter"/>
</dbReference>
<feature type="domain" description="TUG ubiquitin-like" evidence="2">
    <location>
        <begin position="13"/>
        <end position="73"/>
    </location>
</feature>
<dbReference type="AlphaFoldDB" id="A0A9W7Y0C1"/>
<name>A0A9W7Y0C1_9FUNG</name>
<dbReference type="GO" id="GO:0005634">
    <property type="term" value="C:nucleus"/>
    <property type="evidence" value="ECO:0007669"/>
    <property type="project" value="TreeGrafter"/>
</dbReference>
<dbReference type="InterPro" id="IPR029071">
    <property type="entry name" value="Ubiquitin-like_domsf"/>
</dbReference>
<evidence type="ECO:0000256" key="1">
    <source>
        <dbReference type="SAM" id="MobiDB-lite"/>
    </source>
</evidence>
<protein>
    <recommendedName>
        <fullName evidence="2">TUG ubiquitin-like domain-containing protein</fullName>
    </recommendedName>
</protein>
<accession>A0A9W7Y0C1</accession>
<feature type="compositionally biased region" description="Low complexity" evidence="1">
    <location>
        <begin position="534"/>
        <end position="553"/>
    </location>
</feature>
<dbReference type="InterPro" id="IPR021569">
    <property type="entry name" value="TUG-UBL1"/>
</dbReference>
<dbReference type="Pfam" id="PF11470">
    <property type="entry name" value="TUG-UBL1"/>
    <property type="match status" value="1"/>
</dbReference>
<evidence type="ECO:0000313" key="3">
    <source>
        <dbReference type="EMBL" id="KAJ1721260.1"/>
    </source>
</evidence>